<dbReference type="GO" id="GO:0046983">
    <property type="term" value="F:protein dimerization activity"/>
    <property type="evidence" value="ECO:0007669"/>
    <property type="project" value="UniProtKB-ARBA"/>
</dbReference>
<dbReference type="FunFam" id="1.20.5.170:FF:000020">
    <property type="entry name" value="BZIP transcription factor"/>
    <property type="match status" value="1"/>
</dbReference>
<dbReference type="GO" id="GO:0003677">
    <property type="term" value="F:DNA binding"/>
    <property type="evidence" value="ECO:0007669"/>
    <property type="project" value="UniProtKB-KW"/>
</dbReference>
<keyword evidence="5" id="KW-0539">Nucleus</keyword>
<dbReference type="Pfam" id="PF00170">
    <property type="entry name" value="bZIP_1"/>
    <property type="match status" value="1"/>
</dbReference>
<evidence type="ECO:0000259" key="7">
    <source>
        <dbReference type="PROSITE" id="PS50217"/>
    </source>
</evidence>
<organism evidence="8 9">
    <name type="scientific">Phaseolus coccineus</name>
    <name type="common">Scarlet runner bean</name>
    <name type="synonym">Phaseolus multiflorus</name>
    <dbReference type="NCBI Taxonomy" id="3886"/>
    <lineage>
        <taxon>Eukaryota</taxon>
        <taxon>Viridiplantae</taxon>
        <taxon>Streptophyta</taxon>
        <taxon>Embryophyta</taxon>
        <taxon>Tracheophyta</taxon>
        <taxon>Spermatophyta</taxon>
        <taxon>Magnoliopsida</taxon>
        <taxon>eudicotyledons</taxon>
        <taxon>Gunneridae</taxon>
        <taxon>Pentapetalae</taxon>
        <taxon>rosids</taxon>
        <taxon>fabids</taxon>
        <taxon>Fabales</taxon>
        <taxon>Fabaceae</taxon>
        <taxon>Papilionoideae</taxon>
        <taxon>50 kb inversion clade</taxon>
        <taxon>NPAAA clade</taxon>
        <taxon>indigoferoid/millettioid clade</taxon>
        <taxon>Phaseoleae</taxon>
        <taxon>Phaseolus</taxon>
    </lineage>
</organism>
<accession>A0AAN9MH47</accession>
<evidence type="ECO:0000256" key="3">
    <source>
        <dbReference type="ARBA" id="ARBA00023125"/>
    </source>
</evidence>
<evidence type="ECO:0000256" key="2">
    <source>
        <dbReference type="ARBA" id="ARBA00023015"/>
    </source>
</evidence>
<evidence type="ECO:0000313" key="8">
    <source>
        <dbReference type="EMBL" id="KAK7354357.1"/>
    </source>
</evidence>
<dbReference type="CDD" id="cd14702">
    <property type="entry name" value="bZIP_plant_GBF1"/>
    <property type="match status" value="1"/>
</dbReference>
<name>A0AAN9MH47_PHACN</name>
<dbReference type="PANTHER" id="PTHR46324:SF7">
    <property type="entry name" value="BASIC LEUCINE-ZIPPER 75"/>
    <property type="match status" value="1"/>
</dbReference>
<dbReference type="InterPro" id="IPR044521">
    <property type="entry name" value="AtbZIP8/43"/>
</dbReference>
<evidence type="ECO:0000256" key="5">
    <source>
        <dbReference type="ARBA" id="ARBA00023242"/>
    </source>
</evidence>
<comment type="caution">
    <text evidence="8">The sequence shown here is derived from an EMBL/GenBank/DDBJ whole genome shotgun (WGS) entry which is preliminary data.</text>
</comment>
<keyword evidence="4" id="KW-0804">Transcription</keyword>
<dbReference type="Gene3D" id="1.20.5.170">
    <property type="match status" value="1"/>
</dbReference>
<dbReference type="EMBL" id="JAYMYR010000007">
    <property type="protein sequence ID" value="KAK7354357.1"/>
    <property type="molecule type" value="Genomic_DNA"/>
</dbReference>
<dbReference type="GO" id="GO:0005634">
    <property type="term" value="C:nucleus"/>
    <property type="evidence" value="ECO:0007669"/>
    <property type="project" value="UniProtKB-SubCell"/>
</dbReference>
<dbReference type="SMART" id="SM00338">
    <property type="entry name" value="BRLZ"/>
    <property type="match status" value="1"/>
</dbReference>
<feature type="compositionally biased region" description="Polar residues" evidence="6">
    <location>
        <begin position="95"/>
        <end position="120"/>
    </location>
</feature>
<feature type="domain" description="BZIP" evidence="7">
    <location>
        <begin position="10"/>
        <end position="59"/>
    </location>
</feature>
<dbReference type="InterPro" id="IPR004827">
    <property type="entry name" value="bZIP"/>
</dbReference>
<comment type="subcellular location">
    <subcellularLocation>
        <location evidence="1">Nucleus</location>
    </subcellularLocation>
</comment>
<evidence type="ECO:0000256" key="6">
    <source>
        <dbReference type="SAM" id="MobiDB-lite"/>
    </source>
</evidence>
<keyword evidence="3" id="KW-0238">DNA-binding</keyword>
<proteinExistence type="predicted"/>
<dbReference type="SUPFAM" id="SSF57959">
    <property type="entry name" value="Leucine zipper domain"/>
    <property type="match status" value="1"/>
</dbReference>
<keyword evidence="2" id="KW-0805">Transcription regulation</keyword>
<gene>
    <name evidence="8" type="ORF">VNO80_19817</name>
</gene>
<dbReference type="InterPro" id="IPR045314">
    <property type="entry name" value="bZIP_plant_GBF1"/>
</dbReference>
<keyword evidence="9" id="KW-1185">Reference proteome</keyword>
<dbReference type="GO" id="GO:0003700">
    <property type="term" value="F:DNA-binding transcription factor activity"/>
    <property type="evidence" value="ECO:0007669"/>
    <property type="project" value="InterPro"/>
</dbReference>
<dbReference type="InterPro" id="IPR046347">
    <property type="entry name" value="bZIP_sf"/>
</dbReference>
<reference evidence="8 9" key="1">
    <citation type="submission" date="2024-01" db="EMBL/GenBank/DDBJ databases">
        <title>The genomes of 5 underutilized Papilionoideae crops provide insights into root nodulation and disease resistanc.</title>
        <authorList>
            <person name="Jiang F."/>
        </authorList>
    </citation>
    <scope>NUCLEOTIDE SEQUENCE [LARGE SCALE GENOMIC DNA]</scope>
    <source>
        <strain evidence="8">JINMINGXINNONG_FW02</strain>
        <tissue evidence="8">Leaves</tissue>
    </source>
</reference>
<sequence length="120" mass="13848">MLTKQIALLEDRKKKRTFSNRESARRSRMRKKQQIESLQCHLDHLLTLNRQLSEKIIYLLECNQQILQHNVQLQDKVSYLQVAVSELLGPLGHVDQSNHLPTEPSSASKFQQSLASSVVE</sequence>
<dbReference type="PROSITE" id="PS00036">
    <property type="entry name" value="BZIP_BASIC"/>
    <property type="match status" value="1"/>
</dbReference>
<feature type="region of interest" description="Disordered" evidence="6">
    <location>
        <begin position="93"/>
        <end position="120"/>
    </location>
</feature>
<evidence type="ECO:0000256" key="1">
    <source>
        <dbReference type="ARBA" id="ARBA00004123"/>
    </source>
</evidence>
<dbReference type="Proteomes" id="UP001374584">
    <property type="component" value="Unassembled WGS sequence"/>
</dbReference>
<evidence type="ECO:0000313" key="9">
    <source>
        <dbReference type="Proteomes" id="UP001374584"/>
    </source>
</evidence>
<protein>
    <recommendedName>
        <fullName evidence="7">BZIP domain-containing protein</fullName>
    </recommendedName>
</protein>
<dbReference type="AlphaFoldDB" id="A0AAN9MH47"/>
<evidence type="ECO:0000256" key="4">
    <source>
        <dbReference type="ARBA" id="ARBA00023163"/>
    </source>
</evidence>
<dbReference type="PROSITE" id="PS50217">
    <property type="entry name" value="BZIP"/>
    <property type="match status" value="1"/>
</dbReference>
<dbReference type="PANTHER" id="PTHR46324">
    <property type="entry name" value="BASIC LEUCINE ZIPPER 43-RELATED"/>
    <property type="match status" value="1"/>
</dbReference>